<organism evidence="1 2">
    <name type="scientific">Halteria grandinella</name>
    <dbReference type="NCBI Taxonomy" id="5974"/>
    <lineage>
        <taxon>Eukaryota</taxon>
        <taxon>Sar</taxon>
        <taxon>Alveolata</taxon>
        <taxon>Ciliophora</taxon>
        <taxon>Intramacronucleata</taxon>
        <taxon>Spirotrichea</taxon>
        <taxon>Stichotrichia</taxon>
        <taxon>Sporadotrichida</taxon>
        <taxon>Halteriidae</taxon>
        <taxon>Halteria</taxon>
    </lineage>
</organism>
<accession>A0A8J8NR55</accession>
<keyword evidence="2" id="KW-1185">Reference proteome</keyword>
<dbReference type="AlphaFoldDB" id="A0A8J8NR55"/>
<name>A0A8J8NR55_HALGN</name>
<reference evidence="1" key="1">
    <citation type="submission" date="2019-06" db="EMBL/GenBank/DDBJ databases">
        <authorList>
            <person name="Zheng W."/>
        </authorList>
    </citation>
    <scope>NUCLEOTIDE SEQUENCE</scope>
    <source>
        <strain evidence="1">QDHG01</strain>
    </source>
</reference>
<dbReference type="EMBL" id="RRYP01008740">
    <property type="protein sequence ID" value="TNV79573.1"/>
    <property type="molecule type" value="Genomic_DNA"/>
</dbReference>
<gene>
    <name evidence="1" type="ORF">FGO68_gene12238</name>
</gene>
<proteinExistence type="predicted"/>
<evidence type="ECO:0000313" key="2">
    <source>
        <dbReference type="Proteomes" id="UP000785679"/>
    </source>
</evidence>
<protein>
    <submittedName>
        <fullName evidence="1">Uncharacterized protein</fullName>
    </submittedName>
</protein>
<evidence type="ECO:0000313" key="1">
    <source>
        <dbReference type="EMBL" id="TNV79573.1"/>
    </source>
</evidence>
<sequence>MTRYRYCLPVLLPSKMWDEINQGCLMIILLRVGKWLRDSGLLFRFDKVMLWGQWLSQAAEWKLLRGLFALMS</sequence>
<comment type="caution">
    <text evidence="1">The sequence shown here is derived from an EMBL/GenBank/DDBJ whole genome shotgun (WGS) entry which is preliminary data.</text>
</comment>
<dbReference type="Proteomes" id="UP000785679">
    <property type="component" value="Unassembled WGS sequence"/>
</dbReference>